<gene>
    <name evidence="2" type="ordered locus">TTX_0051</name>
</gene>
<dbReference type="Pfam" id="PF23023">
    <property type="entry name" value="Anti-Pycsar_Apyc1"/>
    <property type="match status" value="1"/>
</dbReference>
<feature type="domain" description="Metallo-beta-lactamase" evidence="1">
    <location>
        <begin position="19"/>
        <end position="196"/>
    </location>
</feature>
<dbReference type="InterPro" id="IPR001279">
    <property type="entry name" value="Metallo-B-lactamas"/>
</dbReference>
<evidence type="ECO:0000259" key="1">
    <source>
        <dbReference type="SMART" id="SM00849"/>
    </source>
</evidence>
<dbReference type="GeneID" id="11263058"/>
<name>G4RQ91_THETK</name>
<protein>
    <submittedName>
        <fullName evidence="2">Metallo-beta-lactamase family protein</fullName>
    </submittedName>
</protein>
<dbReference type="KEGG" id="ttn:TTX_0051"/>
<dbReference type="eggNOG" id="arCOG00500">
    <property type="taxonomic scope" value="Archaea"/>
</dbReference>
<dbReference type="Gene3D" id="3.60.15.10">
    <property type="entry name" value="Ribonuclease Z/Hydroxyacylglutathione hydrolase-like"/>
    <property type="match status" value="1"/>
</dbReference>
<evidence type="ECO:0000313" key="3">
    <source>
        <dbReference type="Proteomes" id="UP000002654"/>
    </source>
</evidence>
<dbReference type="PATRIC" id="fig|768679.9.peg.53"/>
<dbReference type="PANTHER" id="PTHR46018:SF2">
    <property type="entry name" value="ZINC PHOSPHODIESTERASE ELAC PROTEIN 1"/>
    <property type="match status" value="1"/>
</dbReference>
<dbReference type="Proteomes" id="UP000002654">
    <property type="component" value="Chromosome"/>
</dbReference>
<dbReference type="PaxDb" id="768679-TTX_0051"/>
<dbReference type="SUPFAM" id="SSF56281">
    <property type="entry name" value="Metallo-hydrolase/oxidoreductase"/>
    <property type="match status" value="1"/>
</dbReference>
<reference evidence="2 3" key="1">
    <citation type="journal article" date="2011" name="PLoS ONE">
        <title>The complete genome sequence of Thermoproteus tenax: a physiologically versatile member of the Crenarchaeota.</title>
        <authorList>
            <person name="Siebers B."/>
            <person name="Zaparty M."/>
            <person name="Raddatz G."/>
            <person name="Tjaden B."/>
            <person name="Albers S.V."/>
            <person name="Bell S.D."/>
            <person name="Blombach F."/>
            <person name="Kletzin A."/>
            <person name="Kyrpides N."/>
            <person name="Lanz C."/>
            <person name="Plagens A."/>
            <person name="Rampp M."/>
            <person name="Rosinus A."/>
            <person name="von Jan M."/>
            <person name="Makarova K.S."/>
            <person name="Klenk H.P."/>
            <person name="Schuster S.C."/>
            <person name="Hensel R."/>
        </authorList>
    </citation>
    <scope>NUCLEOTIDE SEQUENCE [LARGE SCALE GENOMIC DNA]</scope>
    <source>
        <strain evidence="3">ATCC 35583 / DSM 2078 / JCM 9277 / NBRC 100435 / Kra 1</strain>
    </source>
</reference>
<organism evidence="2 3">
    <name type="scientific">Thermoproteus tenax (strain ATCC 35583 / DSM 2078 / JCM 9277 / NBRC 100435 / Kra 1)</name>
    <dbReference type="NCBI Taxonomy" id="768679"/>
    <lineage>
        <taxon>Archaea</taxon>
        <taxon>Thermoproteota</taxon>
        <taxon>Thermoprotei</taxon>
        <taxon>Thermoproteales</taxon>
        <taxon>Thermoproteaceae</taxon>
        <taxon>Thermoproteus</taxon>
    </lineage>
</organism>
<dbReference type="InterPro" id="IPR036866">
    <property type="entry name" value="RibonucZ/Hydroxyglut_hydro"/>
</dbReference>
<dbReference type="PANTHER" id="PTHR46018">
    <property type="entry name" value="ZINC PHOSPHODIESTERASE ELAC PROTEIN 1"/>
    <property type="match status" value="1"/>
</dbReference>
<dbReference type="HOGENOM" id="CLU_031317_3_2_2"/>
<dbReference type="OrthoDB" id="73420at2157"/>
<evidence type="ECO:0000313" key="2">
    <source>
        <dbReference type="EMBL" id="CCC80728.1"/>
    </source>
</evidence>
<accession>G4RQ91</accession>
<keyword evidence="3" id="KW-1185">Reference proteome</keyword>
<dbReference type="GO" id="GO:0042781">
    <property type="term" value="F:3'-tRNA processing endoribonuclease activity"/>
    <property type="evidence" value="ECO:0007669"/>
    <property type="project" value="TreeGrafter"/>
</dbReference>
<dbReference type="SMART" id="SM00849">
    <property type="entry name" value="Lactamase_B"/>
    <property type="match status" value="1"/>
</dbReference>
<sequence length="249" mass="27657">MYLTILGSGAGGSPGSKRWRAANLITTDDTILLVDCGVGCHYRLSDRGLLTEVDYVFITHSHMDHFLGLPEMLFQAHIEDRRKPIYIFAPKIVEDTLKAAAPHTLRGLRYEVHLRRISEGALLEGRSLRVVSTKACHHTAEEAYAFKVSADIDIVFTGDTSPGCETIERLAQGADVLVHEATCNEQYMDICVRYGHTTTLQAIDVARRVGSNTLILTHIDEKFNPTVYLEVKNSGYPAIVAEDNMVIKL</sequence>
<dbReference type="RefSeq" id="WP_014125986.1">
    <property type="nucleotide sequence ID" value="NC_016070.1"/>
</dbReference>
<dbReference type="STRING" id="768679.TTX_0051"/>
<dbReference type="AlphaFoldDB" id="G4RQ91"/>
<dbReference type="EMBL" id="FN869859">
    <property type="protein sequence ID" value="CCC80728.1"/>
    <property type="molecule type" value="Genomic_DNA"/>
</dbReference>
<proteinExistence type="predicted"/>